<keyword evidence="2" id="KW-1185">Reference proteome</keyword>
<accession>A0A1N7RYU9</accession>
<gene>
    <name evidence="1" type="ORF">BN2475_230035</name>
</gene>
<reference evidence="1 2" key="1">
    <citation type="submission" date="2016-12" db="EMBL/GenBank/DDBJ databases">
        <authorList>
            <person name="Song W.-J."/>
            <person name="Kurnit D.M."/>
        </authorList>
    </citation>
    <scope>NUCLEOTIDE SEQUENCE [LARGE SCALE GENOMIC DNA]</scope>
    <source>
        <strain evidence="1 2">STM7296</strain>
    </source>
</reference>
<evidence type="ECO:0000313" key="1">
    <source>
        <dbReference type="EMBL" id="SIT39875.1"/>
    </source>
</evidence>
<protein>
    <submittedName>
        <fullName evidence="1">Uncharacterized protein</fullName>
    </submittedName>
</protein>
<dbReference type="AlphaFoldDB" id="A0A1N7RYU9"/>
<dbReference type="Proteomes" id="UP000187012">
    <property type="component" value="Unassembled WGS sequence"/>
</dbReference>
<organism evidence="1 2">
    <name type="scientific">Paraburkholderia ribeironis</name>
    <dbReference type="NCBI Taxonomy" id="1247936"/>
    <lineage>
        <taxon>Bacteria</taxon>
        <taxon>Pseudomonadati</taxon>
        <taxon>Pseudomonadota</taxon>
        <taxon>Betaproteobacteria</taxon>
        <taxon>Burkholderiales</taxon>
        <taxon>Burkholderiaceae</taxon>
        <taxon>Paraburkholderia</taxon>
    </lineage>
</organism>
<sequence length="212" mass="23162">MAARPSRGLAERRGGRLFVAVAVAARAAGVAMAAVIATIAAARAEQTPAARHDYWTVGRAAVALRRRAVGRPRAIRLTRLAWLTMIARFTRAVRATRGVLAMRRASRARRRSRAGVELDRGDRALVDALQADRRAQHHQVLIERLDAPGQANAVDKVDLDALSFFARSVHEVVLRVRFCGSHGQFRLEIRWFAPILPCVGGANASAGKLRPL</sequence>
<evidence type="ECO:0000313" key="2">
    <source>
        <dbReference type="Proteomes" id="UP000187012"/>
    </source>
</evidence>
<dbReference type="STRING" id="1247936.BN2475_230035"/>
<proteinExistence type="predicted"/>
<name>A0A1N7RYU9_9BURK</name>
<dbReference type="EMBL" id="CYGX02000023">
    <property type="protein sequence ID" value="SIT39875.1"/>
    <property type="molecule type" value="Genomic_DNA"/>
</dbReference>